<protein>
    <submittedName>
        <fullName evidence="1">Uncharacterized protein</fullName>
    </submittedName>
</protein>
<accession>A0ABV7GCJ9</accession>
<evidence type="ECO:0000313" key="2">
    <source>
        <dbReference type="Proteomes" id="UP001595621"/>
    </source>
</evidence>
<gene>
    <name evidence="1" type="ORF">ACFOE0_13855</name>
</gene>
<dbReference type="Proteomes" id="UP001595621">
    <property type="component" value="Unassembled WGS sequence"/>
</dbReference>
<dbReference type="EMBL" id="JBHRTD010000017">
    <property type="protein sequence ID" value="MFC3139263.1"/>
    <property type="molecule type" value="Genomic_DNA"/>
</dbReference>
<proteinExistence type="predicted"/>
<organism evidence="1 2">
    <name type="scientific">Shewanella submarina</name>
    <dbReference type="NCBI Taxonomy" id="2016376"/>
    <lineage>
        <taxon>Bacteria</taxon>
        <taxon>Pseudomonadati</taxon>
        <taxon>Pseudomonadota</taxon>
        <taxon>Gammaproteobacteria</taxon>
        <taxon>Alteromonadales</taxon>
        <taxon>Shewanellaceae</taxon>
        <taxon>Shewanella</taxon>
    </lineage>
</organism>
<reference evidence="2" key="1">
    <citation type="journal article" date="2019" name="Int. J. Syst. Evol. Microbiol.">
        <title>The Global Catalogue of Microorganisms (GCM) 10K type strain sequencing project: providing services to taxonomists for standard genome sequencing and annotation.</title>
        <authorList>
            <consortium name="The Broad Institute Genomics Platform"/>
            <consortium name="The Broad Institute Genome Sequencing Center for Infectious Disease"/>
            <person name="Wu L."/>
            <person name="Ma J."/>
        </authorList>
    </citation>
    <scope>NUCLEOTIDE SEQUENCE [LARGE SCALE GENOMIC DNA]</scope>
    <source>
        <strain evidence="2">KCTC 52277</strain>
    </source>
</reference>
<dbReference type="RefSeq" id="WP_248937048.1">
    <property type="nucleotide sequence ID" value="NZ_JAKILF010000007.1"/>
</dbReference>
<name>A0ABV7GCJ9_9GAMM</name>
<evidence type="ECO:0000313" key="1">
    <source>
        <dbReference type="EMBL" id="MFC3139263.1"/>
    </source>
</evidence>
<comment type="caution">
    <text evidence="1">The sequence shown here is derived from an EMBL/GenBank/DDBJ whole genome shotgun (WGS) entry which is preliminary data.</text>
</comment>
<sequence>MKGETFGYIAVQATEAVLQAFLDHRDKGLAKLVEFSGADSGINDDCDVFFEELKIKGDLGCFYVESDYFPQTVKRLVKTSKNIGLYMHVWDEYGGQLFLAHTPGGNNFSFFSGGPEADFECEEGDLVKDDDVERWKALIPESVKSAFPEMFAKL</sequence>
<keyword evidence="2" id="KW-1185">Reference proteome</keyword>